<dbReference type="Pfam" id="PF16891">
    <property type="entry name" value="STPPase_N"/>
    <property type="match status" value="1"/>
</dbReference>
<accession>A0A915I4K0</accession>
<dbReference type="SMART" id="SM00156">
    <property type="entry name" value="PP2Ac"/>
    <property type="match status" value="1"/>
</dbReference>
<organism evidence="11 12">
    <name type="scientific">Romanomermis culicivorax</name>
    <name type="common">Nematode worm</name>
    <dbReference type="NCBI Taxonomy" id="13658"/>
    <lineage>
        <taxon>Eukaryota</taxon>
        <taxon>Metazoa</taxon>
        <taxon>Ecdysozoa</taxon>
        <taxon>Nematoda</taxon>
        <taxon>Enoplea</taxon>
        <taxon>Dorylaimia</taxon>
        <taxon>Mermithida</taxon>
        <taxon>Mermithoidea</taxon>
        <taxon>Mermithidae</taxon>
        <taxon>Romanomermis</taxon>
    </lineage>
</organism>
<evidence type="ECO:0000256" key="6">
    <source>
        <dbReference type="ARBA" id="ARBA00047761"/>
    </source>
</evidence>
<evidence type="ECO:0000256" key="2">
    <source>
        <dbReference type="ARBA" id="ARBA00022723"/>
    </source>
</evidence>
<evidence type="ECO:0000313" key="11">
    <source>
        <dbReference type="Proteomes" id="UP000887565"/>
    </source>
</evidence>
<keyword evidence="2" id="KW-0479">Metal-binding</keyword>
<evidence type="ECO:0000256" key="1">
    <source>
        <dbReference type="ARBA" id="ARBA00001936"/>
    </source>
</evidence>
<dbReference type="InterPro" id="IPR029052">
    <property type="entry name" value="Metallo-depent_PP-like"/>
</dbReference>
<evidence type="ECO:0000313" key="12">
    <source>
        <dbReference type="WBParaSite" id="nRc.2.0.1.t08765-RA"/>
    </source>
</evidence>
<dbReference type="AlphaFoldDB" id="A0A915I4K0"/>
<reference evidence="12" key="1">
    <citation type="submission" date="2022-11" db="UniProtKB">
        <authorList>
            <consortium name="WormBaseParasite"/>
        </authorList>
    </citation>
    <scope>IDENTIFICATION</scope>
</reference>
<protein>
    <recommendedName>
        <fullName evidence="8">Serine/threonine-protein phosphatase</fullName>
        <ecNumber evidence="8">3.1.3.16</ecNumber>
    </recommendedName>
</protein>
<comment type="similarity">
    <text evidence="8">Belongs to the PPP phosphatase family.</text>
</comment>
<dbReference type="InterPro" id="IPR050341">
    <property type="entry name" value="PP1_catalytic_subunit"/>
</dbReference>
<dbReference type="SUPFAM" id="SSF56300">
    <property type="entry name" value="Metallo-dependent phosphatases"/>
    <property type="match status" value="1"/>
</dbReference>
<dbReference type="PRINTS" id="PR00114">
    <property type="entry name" value="STPHPHTASE"/>
</dbReference>
<feature type="compositionally biased region" description="Acidic residues" evidence="9">
    <location>
        <begin position="72"/>
        <end position="85"/>
    </location>
</feature>
<dbReference type="InterPro" id="IPR004843">
    <property type="entry name" value="Calcineurin-like_PHP"/>
</dbReference>
<keyword evidence="4" id="KW-0904">Protein phosphatase</keyword>
<comment type="cofactor">
    <cofactor evidence="1">
        <name>Mn(2+)</name>
        <dbReference type="ChEBI" id="CHEBI:29035"/>
    </cofactor>
</comment>
<feature type="domain" description="Serine/threonine specific protein phosphatases" evidence="10">
    <location>
        <begin position="356"/>
        <end position="361"/>
    </location>
</feature>
<feature type="compositionally biased region" description="Basic and acidic residues" evidence="9">
    <location>
        <begin position="86"/>
        <end position="139"/>
    </location>
</feature>
<dbReference type="PANTHER" id="PTHR11668:SF300">
    <property type="entry name" value="SERINE_THREONINE-PROTEIN PHOSPHATASE"/>
    <property type="match status" value="1"/>
</dbReference>
<name>A0A915I4K0_ROMCU</name>
<keyword evidence="11" id="KW-1185">Reference proteome</keyword>
<evidence type="ECO:0000256" key="4">
    <source>
        <dbReference type="ARBA" id="ARBA00022912"/>
    </source>
</evidence>
<dbReference type="InterPro" id="IPR006186">
    <property type="entry name" value="Ser/Thr-sp_prot-phosphatase"/>
</dbReference>
<proteinExistence type="inferred from homology"/>
<dbReference type="EC" id="3.1.3.16" evidence="8"/>
<dbReference type="GO" id="GO:0004722">
    <property type="term" value="F:protein serine/threonine phosphatase activity"/>
    <property type="evidence" value="ECO:0007669"/>
    <property type="project" value="UniProtKB-EC"/>
</dbReference>
<comment type="catalytic activity">
    <reaction evidence="6">
        <text>O-phospho-L-seryl-[protein] + H2O = L-seryl-[protein] + phosphate</text>
        <dbReference type="Rhea" id="RHEA:20629"/>
        <dbReference type="Rhea" id="RHEA-COMP:9863"/>
        <dbReference type="Rhea" id="RHEA-COMP:11604"/>
        <dbReference type="ChEBI" id="CHEBI:15377"/>
        <dbReference type="ChEBI" id="CHEBI:29999"/>
        <dbReference type="ChEBI" id="CHEBI:43474"/>
        <dbReference type="ChEBI" id="CHEBI:83421"/>
        <dbReference type="EC" id="3.1.3.16"/>
    </reaction>
</comment>
<evidence type="ECO:0000256" key="7">
    <source>
        <dbReference type="ARBA" id="ARBA00048336"/>
    </source>
</evidence>
<evidence type="ECO:0000256" key="3">
    <source>
        <dbReference type="ARBA" id="ARBA00022801"/>
    </source>
</evidence>
<evidence type="ECO:0000256" key="8">
    <source>
        <dbReference type="RuleBase" id="RU004273"/>
    </source>
</evidence>
<evidence type="ECO:0000256" key="5">
    <source>
        <dbReference type="ARBA" id="ARBA00023211"/>
    </source>
</evidence>
<dbReference type="GO" id="GO:0005737">
    <property type="term" value="C:cytoplasm"/>
    <property type="evidence" value="ECO:0007669"/>
    <property type="project" value="TreeGrafter"/>
</dbReference>
<dbReference type="PROSITE" id="PS00125">
    <property type="entry name" value="SER_THR_PHOSPHATASE"/>
    <property type="match status" value="1"/>
</dbReference>
<dbReference type="WBParaSite" id="nRc.2.0.1.t08765-RA">
    <property type="protein sequence ID" value="nRc.2.0.1.t08765-RA"/>
    <property type="gene ID" value="nRc.2.0.1.g08765"/>
</dbReference>
<feature type="compositionally biased region" description="Basic residues" evidence="9">
    <location>
        <begin position="156"/>
        <end position="170"/>
    </location>
</feature>
<evidence type="ECO:0000259" key="10">
    <source>
        <dbReference type="PROSITE" id="PS00125"/>
    </source>
</evidence>
<sequence>MAQHEKKIPYIPAFQFMSLRSAPRPKKNPTVVVPVAKRIAERQVSKRLKGIGPGAKRTSSIRRGKAASKKDDDDEEEENDEEEEEEKSKDEKENPQKEERKEKSTKEKEDKEKSDEKTEETSKEKEIENSTGKQDKKEPEVEEEDESDRTSSSSRSNRRSHRSRSSRRSSGRSDSRSKKRRKKKKKDRRRNRDSKRSRSKSKRKRRRRRHRRSSRSPPLRALQSARMTLPDDTPLQPINIDSIIERLTELVKRRPRDARKRPCVVTKNEAKQVLLRLRKILLEQSTLIEIDPPVNIVADLHGQYSDLLRLLLHVGHPPNSRYMFLGDYVDRGSFGVELFILVASLKIKYPGDVYLLRGNHECRFVNLVYGFYVPTLNFVTINPILDEIKKKFNSRGEDDQEMWDAFMETFDCLPIAGLIGGKILGMHGGLSPDLTDFDQIRNIMRPCDVPSYGIMCDLLWADPELGMHGWAESTRGISYTFGEDVVRKFCQTMQISMIVRGHQNLSLTCQGKGIQSKTDLYDFGVPVEVKKWDVSVTV</sequence>
<keyword evidence="5" id="KW-0464">Manganese</keyword>
<feature type="compositionally biased region" description="Basic residues" evidence="9">
    <location>
        <begin position="177"/>
        <end position="214"/>
    </location>
</feature>
<dbReference type="Pfam" id="PF00149">
    <property type="entry name" value="Metallophos"/>
    <property type="match status" value="1"/>
</dbReference>
<dbReference type="InterPro" id="IPR031675">
    <property type="entry name" value="STPPase_N"/>
</dbReference>
<evidence type="ECO:0000256" key="9">
    <source>
        <dbReference type="SAM" id="MobiDB-lite"/>
    </source>
</evidence>
<dbReference type="PANTHER" id="PTHR11668">
    <property type="entry name" value="SERINE/THREONINE PROTEIN PHOSPHATASE"/>
    <property type="match status" value="1"/>
</dbReference>
<feature type="region of interest" description="Disordered" evidence="9">
    <location>
        <begin position="19"/>
        <end position="234"/>
    </location>
</feature>
<dbReference type="OMA" id="TNYHREN"/>
<dbReference type="GO" id="GO:0005634">
    <property type="term" value="C:nucleus"/>
    <property type="evidence" value="ECO:0007669"/>
    <property type="project" value="TreeGrafter"/>
</dbReference>
<dbReference type="Gene3D" id="3.60.21.10">
    <property type="match status" value="1"/>
</dbReference>
<dbReference type="Proteomes" id="UP000887565">
    <property type="component" value="Unplaced"/>
</dbReference>
<dbReference type="GO" id="GO:0046872">
    <property type="term" value="F:metal ion binding"/>
    <property type="evidence" value="ECO:0007669"/>
    <property type="project" value="UniProtKB-KW"/>
</dbReference>
<comment type="catalytic activity">
    <reaction evidence="7 8">
        <text>O-phospho-L-threonyl-[protein] + H2O = L-threonyl-[protein] + phosphate</text>
        <dbReference type="Rhea" id="RHEA:47004"/>
        <dbReference type="Rhea" id="RHEA-COMP:11060"/>
        <dbReference type="Rhea" id="RHEA-COMP:11605"/>
        <dbReference type="ChEBI" id="CHEBI:15377"/>
        <dbReference type="ChEBI" id="CHEBI:30013"/>
        <dbReference type="ChEBI" id="CHEBI:43474"/>
        <dbReference type="ChEBI" id="CHEBI:61977"/>
        <dbReference type="EC" id="3.1.3.16"/>
    </reaction>
</comment>
<keyword evidence="3 8" id="KW-0378">Hydrolase</keyword>